<proteinExistence type="predicted"/>
<keyword evidence="2" id="KW-1185">Reference proteome</keyword>
<evidence type="ECO:0000313" key="2">
    <source>
        <dbReference type="Proteomes" id="UP000799438"/>
    </source>
</evidence>
<protein>
    <submittedName>
        <fullName evidence="1">Uncharacterized protein</fullName>
    </submittedName>
</protein>
<accession>A0A6A6BQH4</accession>
<dbReference type="Proteomes" id="UP000799438">
    <property type="component" value="Unassembled WGS sequence"/>
</dbReference>
<gene>
    <name evidence="1" type="ORF">K452DRAFT_120830</name>
</gene>
<dbReference type="EMBL" id="ML995477">
    <property type="protein sequence ID" value="KAF2145494.1"/>
    <property type="molecule type" value="Genomic_DNA"/>
</dbReference>
<sequence>MMMMVRTTCGSMRPQAGTRALATPSTVVVPSLGTCRRRDGKPAASPAYVTRRPTFPPCALAPLFPHLWPHGPPPAADNAIVLPGNLLRTRTIHLPCSAERWKAFRSWGR</sequence>
<evidence type="ECO:0000313" key="1">
    <source>
        <dbReference type="EMBL" id="KAF2145494.1"/>
    </source>
</evidence>
<dbReference type="RefSeq" id="XP_033401206.1">
    <property type="nucleotide sequence ID" value="XM_033535172.1"/>
</dbReference>
<reference evidence="1" key="1">
    <citation type="journal article" date="2020" name="Stud. Mycol.">
        <title>101 Dothideomycetes genomes: a test case for predicting lifestyles and emergence of pathogens.</title>
        <authorList>
            <person name="Haridas S."/>
            <person name="Albert R."/>
            <person name="Binder M."/>
            <person name="Bloem J."/>
            <person name="Labutti K."/>
            <person name="Salamov A."/>
            <person name="Andreopoulos B."/>
            <person name="Baker S."/>
            <person name="Barry K."/>
            <person name="Bills G."/>
            <person name="Bluhm B."/>
            <person name="Cannon C."/>
            <person name="Castanera R."/>
            <person name="Culley D."/>
            <person name="Daum C."/>
            <person name="Ezra D."/>
            <person name="Gonzalez J."/>
            <person name="Henrissat B."/>
            <person name="Kuo A."/>
            <person name="Liang C."/>
            <person name="Lipzen A."/>
            <person name="Lutzoni F."/>
            <person name="Magnuson J."/>
            <person name="Mondo S."/>
            <person name="Nolan M."/>
            <person name="Ohm R."/>
            <person name="Pangilinan J."/>
            <person name="Park H.-J."/>
            <person name="Ramirez L."/>
            <person name="Alfaro M."/>
            <person name="Sun H."/>
            <person name="Tritt A."/>
            <person name="Yoshinaga Y."/>
            <person name="Zwiers L.-H."/>
            <person name="Turgeon B."/>
            <person name="Goodwin S."/>
            <person name="Spatafora J."/>
            <person name="Crous P."/>
            <person name="Grigoriev I."/>
        </authorList>
    </citation>
    <scope>NUCLEOTIDE SEQUENCE</scope>
    <source>
        <strain evidence="1">CBS 121167</strain>
    </source>
</reference>
<dbReference type="AlphaFoldDB" id="A0A6A6BQH4"/>
<name>A0A6A6BQH4_9PEZI</name>
<dbReference type="GeneID" id="54292666"/>
<organism evidence="1 2">
    <name type="scientific">Aplosporella prunicola CBS 121167</name>
    <dbReference type="NCBI Taxonomy" id="1176127"/>
    <lineage>
        <taxon>Eukaryota</taxon>
        <taxon>Fungi</taxon>
        <taxon>Dikarya</taxon>
        <taxon>Ascomycota</taxon>
        <taxon>Pezizomycotina</taxon>
        <taxon>Dothideomycetes</taxon>
        <taxon>Dothideomycetes incertae sedis</taxon>
        <taxon>Botryosphaeriales</taxon>
        <taxon>Aplosporellaceae</taxon>
        <taxon>Aplosporella</taxon>
    </lineage>
</organism>